<proteinExistence type="predicted"/>
<keyword evidence="1" id="KW-1133">Transmembrane helix</keyword>
<organism evidence="3 4">
    <name type="scientific">Cordylochernes scorpioides</name>
    <dbReference type="NCBI Taxonomy" id="51811"/>
    <lineage>
        <taxon>Eukaryota</taxon>
        <taxon>Metazoa</taxon>
        <taxon>Ecdysozoa</taxon>
        <taxon>Arthropoda</taxon>
        <taxon>Chelicerata</taxon>
        <taxon>Arachnida</taxon>
        <taxon>Pseudoscorpiones</taxon>
        <taxon>Cheliferoidea</taxon>
        <taxon>Chernetidae</taxon>
        <taxon>Cordylochernes</taxon>
    </lineage>
</organism>
<feature type="transmembrane region" description="Helical" evidence="1">
    <location>
        <begin position="233"/>
        <end position="255"/>
    </location>
</feature>
<protein>
    <recommendedName>
        <fullName evidence="2">CWH43-like N-terminal domain-containing protein</fullName>
    </recommendedName>
</protein>
<evidence type="ECO:0000313" key="4">
    <source>
        <dbReference type="Proteomes" id="UP001235939"/>
    </source>
</evidence>
<keyword evidence="4" id="KW-1185">Reference proteome</keyword>
<name>A0ABY6K1N3_9ARAC</name>
<dbReference type="PANTHER" id="PTHR12892">
    <property type="entry name" value="FGF RECEPTOR ACTIVATING PROTEIN 1"/>
    <property type="match status" value="1"/>
</dbReference>
<feature type="transmembrane region" description="Helical" evidence="1">
    <location>
        <begin position="35"/>
        <end position="61"/>
    </location>
</feature>
<evidence type="ECO:0000313" key="3">
    <source>
        <dbReference type="EMBL" id="UYV62229.1"/>
    </source>
</evidence>
<evidence type="ECO:0000256" key="1">
    <source>
        <dbReference type="SAM" id="Phobius"/>
    </source>
</evidence>
<dbReference type="EMBL" id="CP092863">
    <property type="protein sequence ID" value="UYV62229.1"/>
    <property type="molecule type" value="Genomic_DNA"/>
</dbReference>
<keyword evidence="1" id="KW-0472">Membrane</keyword>
<feature type="transmembrane region" description="Helical" evidence="1">
    <location>
        <begin position="199"/>
        <end position="221"/>
    </location>
</feature>
<feature type="transmembrane region" description="Helical" evidence="1">
    <location>
        <begin position="131"/>
        <end position="152"/>
    </location>
</feature>
<feature type="domain" description="CWH43-like N-terminal" evidence="2">
    <location>
        <begin position="34"/>
        <end position="258"/>
    </location>
</feature>
<accession>A0ABY6K1N3</accession>
<keyword evidence="1" id="KW-0812">Transmembrane</keyword>
<feature type="transmembrane region" description="Helical" evidence="1">
    <location>
        <begin position="89"/>
        <end position="110"/>
    </location>
</feature>
<dbReference type="InterPro" id="IPR039545">
    <property type="entry name" value="PGAP2"/>
</dbReference>
<sequence length="273" mass="31405">MEQDKLRIENTFVNKVQKKPVMMDNVLFTISIKRLALTTVALPLISMFLCFVISILFHFTIVTTTICSPKVFNFCPSVSAITGISPQQYIWRVGVALHCTPRLLLSWLYHGHHTNLAVRVTTDQRPLYLRLVNLNFWTNVAEILALVGVTYISNRDNYPVHEKIFILFMASSIAYMLGTCACCKMAQSKVTSDMERRSWIIKCCLFILIALCSIAMTYFFYRHRVYCQELAFSWFAMLEYVICFANMCFHATIMWDLRGQELVIGLPSAGKDD</sequence>
<dbReference type="PANTHER" id="PTHR12892:SF17">
    <property type="entry name" value="POST-GPI ATTACHMENT TO PROTEINS FACTOR 2-LIKE"/>
    <property type="match status" value="1"/>
</dbReference>
<gene>
    <name evidence="3" type="ORF">LAZ67_1008322</name>
</gene>
<dbReference type="Pfam" id="PF10277">
    <property type="entry name" value="Frag1"/>
    <property type="match status" value="1"/>
</dbReference>
<evidence type="ECO:0000259" key="2">
    <source>
        <dbReference type="Pfam" id="PF10277"/>
    </source>
</evidence>
<dbReference type="Proteomes" id="UP001235939">
    <property type="component" value="Chromosome 01"/>
</dbReference>
<dbReference type="InterPro" id="IPR019402">
    <property type="entry name" value="CWH43_N"/>
</dbReference>
<reference evidence="3 4" key="1">
    <citation type="submission" date="2022-01" db="EMBL/GenBank/DDBJ databases">
        <title>A chromosomal length assembly of Cordylochernes scorpioides.</title>
        <authorList>
            <person name="Zeh D."/>
            <person name="Zeh J."/>
        </authorList>
    </citation>
    <scope>NUCLEOTIDE SEQUENCE [LARGE SCALE GENOMIC DNA]</scope>
    <source>
        <strain evidence="3">IN4F17</strain>
        <tissue evidence="3">Whole Body</tissue>
    </source>
</reference>
<feature type="transmembrane region" description="Helical" evidence="1">
    <location>
        <begin position="164"/>
        <end position="187"/>
    </location>
</feature>